<keyword evidence="3" id="KW-1185">Reference proteome</keyword>
<dbReference type="PANTHER" id="PTHR43283">
    <property type="entry name" value="BETA-LACTAMASE-RELATED"/>
    <property type="match status" value="1"/>
</dbReference>
<dbReference type="Pfam" id="PF00144">
    <property type="entry name" value="Beta-lactamase"/>
    <property type="match status" value="1"/>
</dbReference>
<gene>
    <name evidence="2" type="ORF">CARG_07065</name>
</gene>
<feature type="domain" description="Beta-lactamase-related" evidence="1">
    <location>
        <begin position="23"/>
        <end position="267"/>
    </location>
</feature>
<dbReference type="PATRIC" id="fig|1348662.3.peg.1391"/>
<dbReference type="Proteomes" id="UP000016943">
    <property type="component" value="Chromosome"/>
</dbReference>
<dbReference type="PANTHER" id="PTHR43283:SF15">
    <property type="entry name" value="CONSERVED PROTEIN"/>
    <property type="match status" value="1"/>
</dbReference>
<dbReference type="OrthoDB" id="3336932at2"/>
<proteinExistence type="predicted"/>
<name>U3GYX2_9CORY</name>
<dbReference type="eggNOG" id="COG1680">
    <property type="taxonomic scope" value="Bacteria"/>
</dbReference>
<dbReference type="InterPro" id="IPR050789">
    <property type="entry name" value="Diverse_Enzym_Activities"/>
</dbReference>
<dbReference type="SUPFAM" id="SSF56601">
    <property type="entry name" value="beta-lactamase/transpeptidase-like"/>
    <property type="match status" value="1"/>
</dbReference>
<dbReference type="Gene3D" id="3.40.710.10">
    <property type="entry name" value="DD-peptidase/beta-lactamase superfamily"/>
    <property type="match status" value="1"/>
</dbReference>
<dbReference type="GeneID" id="78250174"/>
<accession>U3GYX2</accession>
<evidence type="ECO:0000313" key="3">
    <source>
        <dbReference type="Proteomes" id="UP000016943"/>
    </source>
</evidence>
<evidence type="ECO:0000259" key="1">
    <source>
        <dbReference type="Pfam" id="PF00144"/>
    </source>
</evidence>
<sequence>MQQPPHTDPLARTLAQVDDWPVDSVAAGLIDQGKTYYAGTVDTDYRFPLASVTKPLVAYAVAVAVEEGVFEWDTACGPEGSTVRHLLAHASGVGFDTPEPQKPVGQRRIYSSAGFELLADAVEAETGIAFPEYFRQALCEPLGLGATLDGSAGHGVTASLRDVMTFVKEVLQPSLIHPSTLKEMLSIQYPELAGVVPGYGSFTPCPWGLGFEVKGSKGTAGREHWTGTRLPARTVGHFGQSGTFMWVDPQAERGCVVLTDRAFGPWAKPLWAEFNDELSGALTPPYAG</sequence>
<dbReference type="STRING" id="1348662.CARG_07065"/>
<dbReference type="EMBL" id="CP006365">
    <property type="protein sequence ID" value="AGU15536.1"/>
    <property type="molecule type" value="Genomic_DNA"/>
</dbReference>
<dbReference type="RefSeq" id="WP_020976694.1">
    <property type="nucleotide sequence ID" value="NC_022198.1"/>
</dbReference>
<dbReference type="InterPro" id="IPR001466">
    <property type="entry name" value="Beta-lactam-related"/>
</dbReference>
<organism evidence="2 3">
    <name type="scientific">Corynebacterium argentoratense DSM 44202</name>
    <dbReference type="NCBI Taxonomy" id="1348662"/>
    <lineage>
        <taxon>Bacteria</taxon>
        <taxon>Bacillati</taxon>
        <taxon>Actinomycetota</taxon>
        <taxon>Actinomycetes</taxon>
        <taxon>Mycobacteriales</taxon>
        <taxon>Corynebacteriaceae</taxon>
        <taxon>Corynebacterium</taxon>
    </lineage>
</organism>
<dbReference type="HOGENOM" id="CLU_089324_0_0_11"/>
<dbReference type="InterPro" id="IPR012338">
    <property type="entry name" value="Beta-lactam/transpept-like"/>
</dbReference>
<protein>
    <recommendedName>
        <fullName evidence="1">Beta-lactamase-related domain-containing protein</fullName>
    </recommendedName>
</protein>
<dbReference type="KEGG" id="caz:CARG_07065"/>
<reference evidence="2 3" key="1">
    <citation type="journal article" date="2013" name="Genome Announc.">
        <title>Whole-Genome Sequence of the Clinical Strain Corynebacterium argentoratense DSM 44202, Isolated from a Human Throat Specimen.</title>
        <authorList>
            <person name="Bomholt C."/>
            <person name="Glaub A."/>
            <person name="Gravermann K."/>
            <person name="Albersmeier A."/>
            <person name="Brinkrolf K."/>
            <person name="Ruckert C."/>
            <person name="Tauch A."/>
        </authorList>
    </citation>
    <scope>NUCLEOTIDE SEQUENCE [LARGE SCALE GENOMIC DNA]</scope>
    <source>
        <strain evidence="2">DSM 44202</strain>
    </source>
</reference>
<evidence type="ECO:0000313" key="2">
    <source>
        <dbReference type="EMBL" id="AGU15536.1"/>
    </source>
</evidence>
<dbReference type="AlphaFoldDB" id="U3GYX2"/>